<accession>A0ABQ9F0D4</accession>
<protein>
    <submittedName>
        <fullName evidence="1">Uncharacterized protein</fullName>
    </submittedName>
</protein>
<proteinExistence type="predicted"/>
<dbReference type="Proteomes" id="UP001217089">
    <property type="component" value="Unassembled WGS sequence"/>
</dbReference>
<feature type="non-terminal residue" evidence="1">
    <location>
        <position position="85"/>
    </location>
</feature>
<organism evidence="1 2">
    <name type="scientific">Tegillarca granosa</name>
    <name type="common">Malaysian cockle</name>
    <name type="synonym">Anadara granosa</name>
    <dbReference type="NCBI Taxonomy" id="220873"/>
    <lineage>
        <taxon>Eukaryota</taxon>
        <taxon>Metazoa</taxon>
        <taxon>Spiralia</taxon>
        <taxon>Lophotrochozoa</taxon>
        <taxon>Mollusca</taxon>
        <taxon>Bivalvia</taxon>
        <taxon>Autobranchia</taxon>
        <taxon>Pteriomorphia</taxon>
        <taxon>Arcoida</taxon>
        <taxon>Arcoidea</taxon>
        <taxon>Arcidae</taxon>
        <taxon>Tegillarca</taxon>
    </lineage>
</organism>
<gene>
    <name evidence="1" type="ORF">KUTeg_012683</name>
</gene>
<evidence type="ECO:0000313" key="1">
    <source>
        <dbReference type="EMBL" id="KAJ8310818.1"/>
    </source>
</evidence>
<evidence type="ECO:0000313" key="2">
    <source>
        <dbReference type="Proteomes" id="UP001217089"/>
    </source>
</evidence>
<comment type="caution">
    <text evidence="1">The sequence shown here is derived from an EMBL/GenBank/DDBJ whole genome shotgun (WGS) entry which is preliminary data.</text>
</comment>
<sequence>MLKSRLNAMNMVTDTGSIPNRRWPALAEQQGISRIFQLESGLPVIVSVLDGTHIRLRYTSTGIKMIETLDISATILKENFKHLKL</sequence>
<keyword evidence="2" id="KW-1185">Reference proteome</keyword>
<reference evidence="1 2" key="1">
    <citation type="submission" date="2022-12" db="EMBL/GenBank/DDBJ databases">
        <title>Chromosome-level genome of Tegillarca granosa.</title>
        <authorList>
            <person name="Kim J."/>
        </authorList>
    </citation>
    <scope>NUCLEOTIDE SEQUENCE [LARGE SCALE GENOMIC DNA]</scope>
    <source>
        <strain evidence="1">Teg-2019</strain>
        <tissue evidence="1">Adductor muscle</tissue>
    </source>
</reference>
<name>A0ABQ9F0D4_TEGGR</name>
<dbReference type="EMBL" id="JARBDR010000640">
    <property type="protein sequence ID" value="KAJ8310818.1"/>
    <property type="molecule type" value="Genomic_DNA"/>
</dbReference>